<dbReference type="NCBIfam" id="TIGR02680">
    <property type="entry name" value="TIGR02680 family protein"/>
    <property type="match status" value="1"/>
</dbReference>
<protein>
    <submittedName>
        <fullName evidence="3">Uncharacterized protein (TIGR02680 family)</fullName>
    </submittedName>
</protein>
<proteinExistence type="predicted"/>
<gene>
    <name evidence="3" type="ORF">F4553_001980</name>
</gene>
<dbReference type="InterPro" id="IPR013496">
    <property type="entry name" value="CHP02680"/>
</dbReference>
<evidence type="ECO:0000256" key="1">
    <source>
        <dbReference type="SAM" id="Coils"/>
    </source>
</evidence>
<keyword evidence="4" id="KW-1185">Reference proteome</keyword>
<evidence type="ECO:0000313" key="3">
    <source>
        <dbReference type="EMBL" id="MBB5868601.1"/>
    </source>
</evidence>
<keyword evidence="1" id="KW-0175">Coiled coil</keyword>
<accession>A0A841BP46</accession>
<dbReference type="Proteomes" id="UP000587527">
    <property type="component" value="Unassembled WGS sequence"/>
</dbReference>
<evidence type="ECO:0000256" key="2">
    <source>
        <dbReference type="SAM" id="MobiDB-lite"/>
    </source>
</evidence>
<comment type="caution">
    <text evidence="3">The sequence shown here is derived from an EMBL/GenBank/DDBJ whole genome shotgun (WGS) entry which is preliminary data.</text>
</comment>
<dbReference type="AlphaFoldDB" id="A0A841BP46"/>
<sequence length="1107" mass="121001">MDLFYYDNEEFHFHRGSLLLRGNNGTGKSKVLALMLPFLLDGELTPYRVEPDGDKGKKMEWNLLLGGKHPHPERLGYTWLEFGRRDTDGTEHYLTLGCGLKAATGRGITRHWFFVTSQRVGTELALLTPSGTALTRERLREAVGQHGLLYDRAGDYRRAIDEAMFGLGPRYESLVDLLIRLRQPQLTKRPDEQKLSQALTEALPPLDESLIAQVAEAFRSLDEERETLADLSDAKRSADDFLTAYRRYAQIAAKRAAASPRQLHSRYEQIGRDLGDAERQFTQADQAMQTAADLRTRLGAEYEELTAQKNALVSSPEARAADNLRRLAELATGLTELAQSHGTTLQMLTSRAAELERRLVSARTELEATTGGETKAHENAKAAAHAARVSSGHAERVVPALASAHPPFTSAAEAAQQLADRRASSLRQIKLLLEVQATAARLVQAARAAADRLASELATATEHITLAQEKADAQGTSLLAEMQTHLTTTVELRVADLDQVLAALEGWVETLDGDNPAERAITEAVTAATTDFARSDAALEVQERAATARIAELDSERQRLAEGGHEPPPQPHTRDVTARQARPGAPLWRVVDFAETVSDADRAGLEAALEAAGILDAWLSPDGELRDRITDDVILRPTPTTQPHLGAALRPVVGPADAAVVTEEAVSRALATVGLGVGQGTWVDTDGRFANGVLAGHWHKDTATHIGEGARERARRVRLRQLENERDELRAVLENLHEARADLAGRREVLLTEHRAVPSDRALREAYTLVGAAQQARRDLDRSLGEAQAHQRAAETALTERQAAVREYASDTGLPTDPEELDSVRAGLEDYRVALAALWPAAKARFDAVKAHRDADRDRTEAYEQIEPVAEAHAEADLKATEARQEHAALQATVGDSIAELETKLATVEVQMRGCAQARRTAETDERNAAEQRGTANGVRQTLTTDLDTVAEQRDSAINGFRSFTGTGLLALACPEVNAPDAAQPWTVTSAIQVARAVDRTLAEIDEAGPRWERSQQAITTGFKTLADSLSRYGHNAMMTLRENTMIVDVTFQGRTQPVMQLAASLVDEIAERQRLLSAREREVLETHLVNEVAGALQELVTTAESR</sequence>
<dbReference type="EMBL" id="JACHMN010000002">
    <property type="protein sequence ID" value="MBB5868601.1"/>
    <property type="molecule type" value="Genomic_DNA"/>
</dbReference>
<evidence type="ECO:0000313" key="4">
    <source>
        <dbReference type="Proteomes" id="UP000587527"/>
    </source>
</evidence>
<reference evidence="3 4" key="1">
    <citation type="submission" date="2020-08" db="EMBL/GenBank/DDBJ databases">
        <title>Sequencing the genomes of 1000 actinobacteria strains.</title>
        <authorList>
            <person name="Klenk H.-P."/>
        </authorList>
    </citation>
    <scope>NUCLEOTIDE SEQUENCE [LARGE SCALE GENOMIC DNA]</scope>
    <source>
        <strain evidence="3 4">DSM 45362</strain>
    </source>
</reference>
<organism evidence="3 4">
    <name type="scientific">Allocatelliglobosispora scoriae</name>
    <dbReference type="NCBI Taxonomy" id="643052"/>
    <lineage>
        <taxon>Bacteria</taxon>
        <taxon>Bacillati</taxon>
        <taxon>Actinomycetota</taxon>
        <taxon>Actinomycetes</taxon>
        <taxon>Micromonosporales</taxon>
        <taxon>Micromonosporaceae</taxon>
        <taxon>Allocatelliglobosispora</taxon>
    </lineage>
</organism>
<feature type="coiled-coil region" evidence="1">
    <location>
        <begin position="719"/>
        <end position="746"/>
    </location>
</feature>
<feature type="region of interest" description="Disordered" evidence="2">
    <location>
        <begin position="560"/>
        <end position="581"/>
    </location>
</feature>
<name>A0A841BP46_9ACTN</name>